<dbReference type="Pfam" id="PF00857">
    <property type="entry name" value="Isochorismatase"/>
    <property type="match status" value="1"/>
</dbReference>
<organism evidence="3 4">
    <name type="scientific">Phocaeicola acetigenes</name>
    <dbReference type="NCBI Taxonomy" id="3016083"/>
    <lineage>
        <taxon>Bacteria</taxon>
        <taxon>Pseudomonadati</taxon>
        <taxon>Bacteroidota</taxon>
        <taxon>Bacteroidia</taxon>
        <taxon>Bacteroidales</taxon>
        <taxon>Bacteroidaceae</taxon>
        <taxon>Phocaeicola</taxon>
    </lineage>
</organism>
<keyword evidence="1 3" id="KW-0378">Hydrolase</keyword>
<proteinExistence type="predicted"/>
<dbReference type="InterPro" id="IPR036380">
    <property type="entry name" value="Isochorismatase-like_sf"/>
</dbReference>
<evidence type="ECO:0000256" key="1">
    <source>
        <dbReference type="ARBA" id="ARBA00022801"/>
    </source>
</evidence>
<comment type="caution">
    <text evidence="3">The sequence shown here is derived from an EMBL/GenBank/DDBJ whole genome shotgun (WGS) entry which is preliminary data.</text>
</comment>
<protein>
    <submittedName>
        <fullName evidence="3">Cysteine hydrolase</fullName>
    </submittedName>
</protein>
<feature type="domain" description="Isochorismatase-like" evidence="2">
    <location>
        <begin position="3"/>
        <end position="170"/>
    </location>
</feature>
<gene>
    <name evidence="3" type="ORF">O6P32_09310</name>
</gene>
<dbReference type="Proteomes" id="UP001141933">
    <property type="component" value="Unassembled WGS sequence"/>
</dbReference>
<dbReference type="CDD" id="cd00431">
    <property type="entry name" value="cysteine_hydrolases"/>
    <property type="match status" value="1"/>
</dbReference>
<reference evidence="3" key="1">
    <citation type="submission" date="2022-12" db="EMBL/GenBank/DDBJ databases">
        <title>Phocaeicola acetigenes sp. nov., isolated feces from a healthy human.</title>
        <authorList>
            <person name="Do H."/>
            <person name="Ha Y.B."/>
            <person name="Kim J.-S."/>
            <person name="Suh M.K."/>
            <person name="Kim H.S."/>
            <person name="Lee J.-S."/>
        </authorList>
    </citation>
    <scope>NUCLEOTIDE SEQUENCE</scope>
    <source>
        <strain evidence="3">KGMB11183</strain>
    </source>
</reference>
<dbReference type="SUPFAM" id="SSF52499">
    <property type="entry name" value="Isochorismatase-like hydrolases"/>
    <property type="match status" value="1"/>
</dbReference>
<dbReference type="EMBL" id="JAPZVM010000007">
    <property type="protein sequence ID" value="MCZ8372904.1"/>
    <property type="molecule type" value="Genomic_DNA"/>
</dbReference>
<dbReference type="InterPro" id="IPR000868">
    <property type="entry name" value="Isochorismatase-like_dom"/>
</dbReference>
<evidence type="ECO:0000313" key="3">
    <source>
        <dbReference type="EMBL" id="MCZ8372904.1"/>
    </source>
</evidence>
<evidence type="ECO:0000259" key="2">
    <source>
        <dbReference type="Pfam" id="PF00857"/>
    </source>
</evidence>
<accession>A0ABT4PIL4</accession>
<evidence type="ECO:0000313" key="4">
    <source>
        <dbReference type="Proteomes" id="UP001141933"/>
    </source>
</evidence>
<dbReference type="RefSeq" id="WP_269878180.1">
    <property type="nucleotide sequence ID" value="NZ_JAPZVM010000007.1"/>
</dbReference>
<dbReference type="GO" id="GO:0016787">
    <property type="term" value="F:hydrolase activity"/>
    <property type="evidence" value="ECO:0007669"/>
    <property type="project" value="UniProtKB-KW"/>
</dbReference>
<keyword evidence="4" id="KW-1185">Reference proteome</keyword>
<dbReference type="InterPro" id="IPR050272">
    <property type="entry name" value="Isochorismatase-like_hydrls"/>
</dbReference>
<name>A0ABT4PIL4_9BACT</name>
<sequence>MKVLVVVDMQHDFVDGALGTSEAKQIVENVKKKVELYWSVGDKVIYTQDTHATNYLQTQEGRNLPVEHCLKNSWGWEILSEVYKTGAPVVEKKGFGSLELSDMIAGIGEVESIELVGLCTDICVISNAMILKSRFPEIPISVDASCCAGVTPESHTNALRAMQMCQIQVMS</sequence>
<dbReference type="Gene3D" id="3.40.50.850">
    <property type="entry name" value="Isochorismatase-like"/>
    <property type="match status" value="1"/>
</dbReference>
<dbReference type="PANTHER" id="PTHR43540:SF6">
    <property type="entry name" value="ISOCHORISMATASE-LIKE DOMAIN-CONTAINING PROTEIN"/>
    <property type="match status" value="1"/>
</dbReference>
<dbReference type="PANTHER" id="PTHR43540">
    <property type="entry name" value="PEROXYUREIDOACRYLATE/UREIDOACRYLATE AMIDOHYDROLASE-RELATED"/>
    <property type="match status" value="1"/>
</dbReference>